<feature type="binding site" evidence="4">
    <location>
        <position position="275"/>
    </location>
    <ligand>
        <name>(3S)-3-hydroxy-3-methylglutaryl-CoA</name>
        <dbReference type="ChEBI" id="CHEBI:43074"/>
    </ligand>
</feature>
<dbReference type="RefSeq" id="WP_089745986.1">
    <property type="nucleotide sequence ID" value="NZ_FOGF01000004.1"/>
</dbReference>
<dbReference type="CDD" id="cd00827">
    <property type="entry name" value="init_cond_enzymes"/>
    <property type="match status" value="1"/>
</dbReference>
<proteinExistence type="inferred from homology"/>
<feature type="domain" description="Hydroxymethylglutaryl-coenzyme A synthase C-terminal" evidence="6">
    <location>
        <begin position="177"/>
        <end position="245"/>
    </location>
</feature>
<dbReference type="NCBIfam" id="TIGR01835">
    <property type="entry name" value="HMG-CoA-S_prok"/>
    <property type="match status" value="1"/>
</dbReference>
<dbReference type="SUPFAM" id="SSF53901">
    <property type="entry name" value="Thiolase-like"/>
    <property type="match status" value="2"/>
</dbReference>
<feature type="active site" description="Proton donor/acceptor" evidence="3">
    <location>
        <position position="233"/>
    </location>
</feature>
<gene>
    <name evidence="7" type="ORF">SAMN05421767_10464</name>
</gene>
<dbReference type="InterPro" id="IPR011554">
    <property type="entry name" value="HMG_CoA_synthase_prok"/>
</dbReference>
<name>A0A1H9I514_9LACT</name>
<feature type="domain" description="Hydroxymethylglutaryl-coenzyme A synthase C-terminal" evidence="6">
    <location>
        <begin position="261"/>
        <end position="369"/>
    </location>
</feature>
<keyword evidence="8" id="KW-1185">Reference proteome</keyword>
<dbReference type="InterPro" id="IPR016039">
    <property type="entry name" value="Thiolase-like"/>
</dbReference>
<dbReference type="GO" id="GO:0004421">
    <property type="term" value="F:hydroxymethylglutaryl-CoA synthase activity"/>
    <property type="evidence" value="ECO:0007669"/>
    <property type="project" value="InterPro"/>
</dbReference>
<dbReference type="Pfam" id="PF01154">
    <property type="entry name" value="HMG_CoA_synt_N"/>
    <property type="match status" value="1"/>
</dbReference>
<feature type="binding site" evidence="4">
    <location>
        <position position="242"/>
    </location>
    <ligand>
        <name>(3S)-3-hydroxy-3-methylglutaryl-CoA</name>
        <dbReference type="ChEBI" id="CHEBI:43074"/>
    </ligand>
</feature>
<dbReference type="PANTHER" id="PTHR43323:SF2">
    <property type="entry name" value="HYDROXYMETHYLGLUTARYL-COA SYNTHASE"/>
    <property type="match status" value="1"/>
</dbReference>
<evidence type="ECO:0000313" key="8">
    <source>
        <dbReference type="Proteomes" id="UP000198556"/>
    </source>
</evidence>
<feature type="active site" description="Proton donor/acceptor" evidence="3">
    <location>
        <position position="79"/>
    </location>
</feature>
<dbReference type="STRING" id="137733.SAMN05421767_10464"/>
<accession>A0A1H9I514</accession>
<dbReference type="PANTHER" id="PTHR43323">
    <property type="entry name" value="3-HYDROXY-3-METHYLGLUTARYL COENZYME A SYNTHASE"/>
    <property type="match status" value="1"/>
</dbReference>
<sequence length="388" mass="43322">MNIGIDKIGFYVPPFVLDMEDLAVARQVEPAKYTIGIGQSKMAVAPITQDIVSMAANAASMILTQEDKEAIDMVLFGTETGIDQSKSAAVYMQSLLGLSNRIRCVELKHACYGATAALQLAKAHVALNPEAKVLVIASDVAKYGLQSGGEPTQGAGAVAILVAKDPHVLTIDQETSLFSDDVMDFWRPNDCPYPCVDGKFSNEQYMRFFAEVWQDYRDRFNSQLSDFAAVCFHLPYSKMGLKAFKPFLAEEEEELSARLLERYQISTQYNRQIGNVYTGSLFVGFVSLLENCQELTANDKIGFFSYGSGAVGEFFTGHLVEDYEKYLYTDNHQALLANRKPLSVKEYEQIFMDMVDESTSDQDFSDRQDASLVTLRGIKDQKRIYQVK</sequence>
<feature type="binding site" evidence="4">
    <location>
        <position position="148"/>
    </location>
    <ligand>
        <name>substrate</name>
    </ligand>
</feature>
<dbReference type="Proteomes" id="UP000198556">
    <property type="component" value="Unassembled WGS sequence"/>
</dbReference>
<organism evidence="7 8">
    <name type="scientific">Granulicatella balaenopterae</name>
    <dbReference type="NCBI Taxonomy" id="137733"/>
    <lineage>
        <taxon>Bacteria</taxon>
        <taxon>Bacillati</taxon>
        <taxon>Bacillota</taxon>
        <taxon>Bacilli</taxon>
        <taxon>Lactobacillales</taxon>
        <taxon>Carnobacteriaceae</taxon>
        <taxon>Granulicatella</taxon>
    </lineage>
</organism>
<dbReference type="InterPro" id="IPR013746">
    <property type="entry name" value="HMG_CoA_synt_C_dom"/>
</dbReference>
<evidence type="ECO:0000256" key="4">
    <source>
        <dbReference type="PIRSR" id="PIRSR611554-2"/>
    </source>
</evidence>
<dbReference type="GO" id="GO:0006084">
    <property type="term" value="P:acetyl-CoA metabolic process"/>
    <property type="evidence" value="ECO:0007669"/>
    <property type="project" value="InterPro"/>
</dbReference>
<evidence type="ECO:0000259" key="6">
    <source>
        <dbReference type="Pfam" id="PF08540"/>
    </source>
</evidence>
<feature type="binding site" evidence="4">
    <location>
        <position position="143"/>
    </location>
    <ligand>
        <name>(3S)-3-hydroxy-3-methylglutaryl-CoA</name>
        <dbReference type="ChEBI" id="CHEBI:43074"/>
    </ligand>
</feature>
<protein>
    <submittedName>
        <fullName evidence="7">Hydroxymethylglutaryl-CoA synthase</fullName>
    </submittedName>
</protein>
<dbReference type="AlphaFoldDB" id="A0A1H9I514"/>
<dbReference type="Gene3D" id="3.40.47.10">
    <property type="match status" value="2"/>
</dbReference>
<dbReference type="Pfam" id="PF08540">
    <property type="entry name" value="HMG_CoA_synt_C"/>
    <property type="match status" value="2"/>
</dbReference>
<reference evidence="7 8" key="1">
    <citation type="submission" date="2016-10" db="EMBL/GenBank/DDBJ databases">
        <authorList>
            <person name="de Groot N.N."/>
        </authorList>
    </citation>
    <scope>NUCLEOTIDE SEQUENCE [LARGE SCALE GENOMIC DNA]</scope>
    <source>
        <strain evidence="7 8">DSM 15827</strain>
    </source>
</reference>
<dbReference type="OrthoDB" id="9769523at2"/>
<evidence type="ECO:0000256" key="2">
    <source>
        <dbReference type="ARBA" id="ARBA00022679"/>
    </source>
</evidence>
<evidence type="ECO:0000313" key="7">
    <source>
        <dbReference type="EMBL" id="SEQ69761.1"/>
    </source>
</evidence>
<comment type="similarity">
    <text evidence="1">Belongs to the thiolase-like superfamily. HMG-CoA synthase family.</text>
</comment>
<evidence type="ECO:0000256" key="1">
    <source>
        <dbReference type="ARBA" id="ARBA00007061"/>
    </source>
</evidence>
<evidence type="ECO:0000259" key="5">
    <source>
        <dbReference type="Pfam" id="PF01154"/>
    </source>
</evidence>
<feature type="domain" description="Hydroxymethylglutaryl-coenzyme A synthase N-terminal" evidence="5">
    <location>
        <begin position="2"/>
        <end position="164"/>
    </location>
</feature>
<keyword evidence="2" id="KW-0808">Transferase</keyword>
<dbReference type="InterPro" id="IPR013528">
    <property type="entry name" value="HMG_CoA_synth_N"/>
</dbReference>
<evidence type="ECO:0000256" key="3">
    <source>
        <dbReference type="PIRSR" id="PIRSR611554-1"/>
    </source>
</evidence>
<dbReference type="EMBL" id="FOGF01000004">
    <property type="protein sequence ID" value="SEQ69761.1"/>
    <property type="molecule type" value="Genomic_DNA"/>
</dbReference>
<feature type="active site" description="Acyl-thioester intermediate" evidence="3">
    <location>
        <position position="111"/>
    </location>
</feature>